<keyword evidence="5 12" id="KW-0808">Transferase</keyword>
<feature type="binding site" evidence="12">
    <location>
        <position position="95"/>
    </location>
    <ligand>
        <name>UDP-N-acetyl-alpha-D-glucosamine</name>
        <dbReference type="ChEBI" id="CHEBI:57705"/>
    </ligand>
</feature>
<protein>
    <recommendedName>
        <fullName evidence="12">UDP-N-acetylglucosamine 1-carboxyvinyltransferase</fullName>
        <ecNumber evidence="12">2.5.1.7</ecNumber>
    </recommendedName>
    <alternativeName>
        <fullName evidence="12">Enoylpyruvate transferase</fullName>
    </alternativeName>
    <alternativeName>
        <fullName evidence="12">UDP-N-acetylglucosamine enolpyruvyl transferase</fullName>
        <shortName evidence="12">EPT</shortName>
    </alternativeName>
</protein>
<dbReference type="GO" id="GO:0051301">
    <property type="term" value="P:cell division"/>
    <property type="evidence" value="ECO:0007669"/>
    <property type="project" value="UniProtKB-KW"/>
</dbReference>
<dbReference type="Proteomes" id="UP000050973">
    <property type="component" value="Unassembled WGS sequence"/>
</dbReference>
<evidence type="ECO:0000256" key="1">
    <source>
        <dbReference type="ARBA" id="ARBA00004496"/>
    </source>
</evidence>
<dbReference type="InterPro" id="IPR050068">
    <property type="entry name" value="MurA_subfamily"/>
</dbReference>
<dbReference type="Gene3D" id="3.65.10.10">
    <property type="entry name" value="Enolpyruvate transferase domain"/>
    <property type="match status" value="2"/>
</dbReference>
<evidence type="ECO:0000313" key="15">
    <source>
        <dbReference type="Proteomes" id="UP000050973"/>
    </source>
</evidence>
<comment type="caution">
    <text evidence="14">The sequence shown here is derived from an EMBL/GenBank/DDBJ whole genome shotgun (WGS) entry which is preliminary data.</text>
</comment>
<proteinExistence type="inferred from homology"/>
<evidence type="ECO:0000256" key="4">
    <source>
        <dbReference type="ARBA" id="ARBA00022618"/>
    </source>
</evidence>
<dbReference type="GO" id="GO:0019277">
    <property type="term" value="P:UDP-N-acetylgalactosamine biosynthetic process"/>
    <property type="evidence" value="ECO:0007669"/>
    <property type="project" value="InterPro"/>
</dbReference>
<keyword evidence="8 12" id="KW-0131">Cell cycle</keyword>
<evidence type="ECO:0000256" key="5">
    <source>
        <dbReference type="ARBA" id="ARBA00022679"/>
    </source>
</evidence>
<evidence type="ECO:0000256" key="8">
    <source>
        <dbReference type="ARBA" id="ARBA00023306"/>
    </source>
</evidence>
<evidence type="ECO:0000256" key="9">
    <source>
        <dbReference type="ARBA" id="ARBA00023316"/>
    </source>
</evidence>
<dbReference type="GO" id="GO:0009252">
    <property type="term" value="P:peptidoglycan biosynthetic process"/>
    <property type="evidence" value="ECO:0007669"/>
    <property type="project" value="UniProtKB-UniRule"/>
</dbReference>
<dbReference type="GO" id="GO:0008360">
    <property type="term" value="P:regulation of cell shape"/>
    <property type="evidence" value="ECO:0007669"/>
    <property type="project" value="UniProtKB-KW"/>
</dbReference>
<dbReference type="Pfam" id="PF00275">
    <property type="entry name" value="EPSP_synthase"/>
    <property type="match status" value="1"/>
</dbReference>
<sequence length="441" mass="47524">MEKIIIKGGRPLRGQVTVEGSKNAVLPLQAAAILAVQGTVTLNNVPPVTDVQLMNRLLRFLNLKTAYGEKQRQLVINGSVPLSSEAPFEYVNQMRASLLVMGPLLARTGQARIALPGGCSIGARPIDLHLAGLRKLGATIKQDAGFIDARCDHLVGSRITLDFPSVGATENLMMAATMAEGITTIENAACEPEIVELANLLNKMGGRVHGAGSKVIRIQGVYYLHGAEYTVAPDRIEAGTWMLAAAVTNGDVIVRNAAAAYNTSLIAKLEEMGVTVIKQEDGIRVLGTSVLIPASVKAMPYPGFPTDLQPQMTVLQLLANGTSTMEEHVFEQRFNHLEELRRMNADFQIAGSVAILDGPTRFSGTEVAATDLRAGAALVLAGLAATGITQVCNPQCLDRGYYDFYQKLHQLGAQIDRFDVKEKFKIKPEQPRQENKGSEPE</sequence>
<keyword evidence="6 12" id="KW-0133">Cell shape</keyword>
<comment type="catalytic activity">
    <reaction evidence="11 12">
        <text>phosphoenolpyruvate + UDP-N-acetyl-alpha-D-glucosamine = UDP-N-acetyl-3-O-(1-carboxyvinyl)-alpha-D-glucosamine + phosphate</text>
        <dbReference type="Rhea" id="RHEA:18681"/>
        <dbReference type="ChEBI" id="CHEBI:43474"/>
        <dbReference type="ChEBI" id="CHEBI:57705"/>
        <dbReference type="ChEBI" id="CHEBI:58702"/>
        <dbReference type="ChEBI" id="CHEBI:68483"/>
        <dbReference type="EC" id="2.5.1.7"/>
    </reaction>
</comment>
<keyword evidence="12" id="KW-0670">Pyruvate</keyword>
<organism evidence="14 15">
    <name type="scientific">Limosilactobacillus oris DSM 4864</name>
    <dbReference type="NCBI Taxonomy" id="1423779"/>
    <lineage>
        <taxon>Bacteria</taxon>
        <taxon>Bacillati</taxon>
        <taxon>Bacillota</taxon>
        <taxon>Bacilli</taxon>
        <taxon>Lactobacillales</taxon>
        <taxon>Lactobacillaceae</taxon>
        <taxon>Limosilactobacillus</taxon>
    </lineage>
</organism>
<feature type="domain" description="Enolpyruvate transferase" evidence="13">
    <location>
        <begin position="7"/>
        <end position="408"/>
    </location>
</feature>
<evidence type="ECO:0000256" key="6">
    <source>
        <dbReference type="ARBA" id="ARBA00022960"/>
    </source>
</evidence>
<dbReference type="EC" id="2.5.1.7" evidence="12"/>
<name>A0A0R1WAV6_9LACO</name>
<accession>A0A0R1WAV6</accession>
<evidence type="ECO:0000256" key="7">
    <source>
        <dbReference type="ARBA" id="ARBA00022984"/>
    </source>
</evidence>
<comment type="similarity">
    <text evidence="10 12">Belongs to the EPSP synthase family. MurA subfamily.</text>
</comment>
<dbReference type="HAMAP" id="MF_00111">
    <property type="entry name" value="MurA"/>
    <property type="match status" value="1"/>
</dbReference>
<comment type="subcellular location">
    <subcellularLocation>
        <location evidence="1 12">Cytoplasm</location>
    </subcellularLocation>
</comment>
<dbReference type="RefSeq" id="WP_056984650.1">
    <property type="nucleotide sequence ID" value="NZ_AZGE01000020.1"/>
</dbReference>
<dbReference type="InterPro" id="IPR005750">
    <property type="entry name" value="UDP_GlcNAc_COvinyl_MurA"/>
</dbReference>
<comment type="pathway">
    <text evidence="2 12">Cell wall biogenesis; peptidoglycan biosynthesis.</text>
</comment>
<dbReference type="InterPro" id="IPR001986">
    <property type="entry name" value="Enolpyruvate_Tfrase_dom"/>
</dbReference>
<dbReference type="UniPathway" id="UPA00219"/>
<keyword evidence="9 12" id="KW-0961">Cell wall biogenesis/degradation</keyword>
<dbReference type="GO" id="GO:0071555">
    <property type="term" value="P:cell wall organization"/>
    <property type="evidence" value="ECO:0007669"/>
    <property type="project" value="UniProtKB-KW"/>
</dbReference>
<dbReference type="GO" id="GO:0008760">
    <property type="term" value="F:UDP-N-acetylglucosamine 1-carboxyvinyltransferase activity"/>
    <property type="evidence" value="ECO:0007669"/>
    <property type="project" value="UniProtKB-UniRule"/>
</dbReference>
<keyword evidence="7 12" id="KW-0573">Peptidoglycan synthesis</keyword>
<dbReference type="EMBL" id="AZGE01000020">
    <property type="protein sequence ID" value="KRM14815.1"/>
    <property type="molecule type" value="Genomic_DNA"/>
</dbReference>
<dbReference type="SUPFAM" id="SSF55205">
    <property type="entry name" value="EPT/RTPC-like"/>
    <property type="match status" value="1"/>
</dbReference>
<reference evidence="14 15" key="1">
    <citation type="journal article" date="2015" name="Genome Announc.">
        <title>Expanding the biotechnology potential of lactobacilli through comparative genomics of 213 strains and associated genera.</title>
        <authorList>
            <person name="Sun Z."/>
            <person name="Harris H.M."/>
            <person name="McCann A."/>
            <person name="Guo C."/>
            <person name="Argimon S."/>
            <person name="Zhang W."/>
            <person name="Yang X."/>
            <person name="Jeffery I.B."/>
            <person name="Cooney J.C."/>
            <person name="Kagawa T.F."/>
            <person name="Liu W."/>
            <person name="Song Y."/>
            <person name="Salvetti E."/>
            <person name="Wrobel A."/>
            <person name="Rasinkangas P."/>
            <person name="Parkhill J."/>
            <person name="Rea M.C."/>
            <person name="O'Sullivan O."/>
            <person name="Ritari J."/>
            <person name="Douillard F.P."/>
            <person name="Paul Ross R."/>
            <person name="Yang R."/>
            <person name="Briner A.E."/>
            <person name="Felis G.E."/>
            <person name="de Vos W.M."/>
            <person name="Barrangou R."/>
            <person name="Klaenhammer T.R."/>
            <person name="Caufield P.W."/>
            <person name="Cui Y."/>
            <person name="Zhang H."/>
            <person name="O'Toole P.W."/>
        </authorList>
    </citation>
    <scope>NUCLEOTIDE SEQUENCE [LARGE SCALE GENOMIC DNA]</scope>
    <source>
        <strain evidence="14 15">DSM 4864</strain>
    </source>
</reference>
<evidence type="ECO:0000256" key="11">
    <source>
        <dbReference type="ARBA" id="ARBA00047527"/>
    </source>
</evidence>
<feature type="binding site" evidence="12">
    <location>
        <position position="329"/>
    </location>
    <ligand>
        <name>UDP-N-acetyl-alpha-D-glucosamine</name>
        <dbReference type="ChEBI" id="CHEBI:57705"/>
    </ligand>
</feature>
<dbReference type="AlphaFoldDB" id="A0A0R1WAV6"/>
<comment type="function">
    <text evidence="12">Cell wall formation. Adds enolpyruvyl to UDP-N-acetylglucosamine.</text>
</comment>
<evidence type="ECO:0000256" key="12">
    <source>
        <dbReference type="HAMAP-Rule" id="MF_00111"/>
    </source>
</evidence>
<comment type="caution">
    <text evidence="12">Lacks conserved residue(s) required for the propagation of feature annotation.</text>
</comment>
<feature type="binding site" evidence="12">
    <location>
        <begin position="124"/>
        <end position="128"/>
    </location>
    <ligand>
        <name>UDP-N-acetyl-alpha-D-glucosamine</name>
        <dbReference type="ChEBI" id="CHEBI:57705"/>
    </ligand>
</feature>
<evidence type="ECO:0000259" key="13">
    <source>
        <dbReference type="Pfam" id="PF00275"/>
    </source>
</evidence>
<feature type="active site" description="Proton donor" evidence="12">
    <location>
        <position position="119"/>
    </location>
</feature>
<keyword evidence="4 12" id="KW-0132">Cell division</keyword>
<dbReference type="NCBIfam" id="NF006873">
    <property type="entry name" value="PRK09369.1"/>
    <property type="match status" value="1"/>
</dbReference>
<keyword evidence="3 12" id="KW-0963">Cytoplasm</keyword>
<gene>
    <name evidence="12" type="primary">murA</name>
    <name evidence="14" type="ORF">FC49_GL000892</name>
</gene>
<dbReference type="InterPro" id="IPR036968">
    <property type="entry name" value="Enolpyruvate_Tfrase_sf"/>
</dbReference>
<feature type="binding site" evidence="12">
    <location>
        <position position="307"/>
    </location>
    <ligand>
        <name>UDP-N-acetyl-alpha-D-glucosamine</name>
        <dbReference type="ChEBI" id="CHEBI:57705"/>
    </ligand>
</feature>
<evidence type="ECO:0000256" key="10">
    <source>
        <dbReference type="ARBA" id="ARBA00038367"/>
    </source>
</evidence>
<dbReference type="CDD" id="cd01555">
    <property type="entry name" value="UdpNAET"/>
    <property type="match status" value="1"/>
</dbReference>
<dbReference type="InterPro" id="IPR013792">
    <property type="entry name" value="RNA3'P_cycl/enolpyr_Trfase_a/b"/>
</dbReference>
<evidence type="ECO:0000256" key="2">
    <source>
        <dbReference type="ARBA" id="ARBA00004752"/>
    </source>
</evidence>
<feature type="modified residue" description="2-(S-cysteinyl)pyruvic acid O-phosphothioketal" evidence="12">
    <location>
        <position position="119"/>
    </location>
</feature>
<evidence type="ECO:0000256" key="3">
    <source>
        <dbReference type="ARBA" id="ARBA00022490"/>
    </source>
</evidence>
<dbReference type="PANTHER" id="PTHR43783:SF1">
    <property type="entry name" value="UDP-N-ACETYLGLUCOSAMINE 1-CARBOXYVINYLTRANSFERASE"/>
    <property type="match status" value="1"/>
</dbReference>
<dbReference type="PANTHER" id="PTHR43783">
    <property type="entry name" value="UDP-N-ACETYLGLUCOSAMINE 1-CARBOXYVINYLTRANSFERASE"/>
    <property type="match status" value="1"/>
</dbReference>
<dbReference type="NCBIfam" id="TIGR01072">
    <property type="entry name" value="murA"/>
    <property type="match status" value="1"/>
</dbReference>
<evidence type="ECO:0000313" key="14">
    <source>
        <dbReference type="EMBL" id="KRM14815.1"/>
    </source>
</evidence>
<dbReference type="PATRIC" id="fig|1423779.3.peg.911"/>
<dbReference type="GO" id="GO:0005737">
    <property type="term" value="C:cytoplasm"/>
    <property type="evidence" value="ECO:0007669"/>
    <property type="project" value="UniProtKB-SubCell"/>
</dbReference>
<feature type="binding site" evidence="12">
    <location>
        <begin position="22"/>
        <end position="23"/>
    </location>
    <ligand>
        <name>phosphoenolpyruvate</name>
        <dbReference type="ChEBI" id="CHEBI:58702"/>
    </ligand>
</feature>